<dbReference type="AlphaFoldDB" id="A0A1Q9CWM9"/>
<name>A0A1Q9CWM9_SYMMI</name>
<sequence>MPASTLKLHSYCGSSEMVPAFLKLNCFFSFSASILHIGKHQAALKVVPEDHLLLETDSPDQLPKQLRSDDPAKEEVCLDAAGEPVNEPRWLPLILQGAADVRQVAPADLAAQTAANARRVFGHLQVK</sequence>
<dbReference type="InterPro" id="IPR018228">
    <property type="entry name" value="DNase_TatD-rel_CS"/>
</dbReference>
<dbReference type="PROSITE" id="PS01091">
    <property type="entry name" value="TATD_3"/>
    <property type="match status" value="1"/>
</dbReference>
<evidence type="ECO:0000256" key="1">
    <source>
        <dbReference type="ARBA" id="ARBA00022801"/>
    </source>
</evidence>
<organism evidence="2 3">
    <name type="scientific">Symbiodinium microadriaticum</name>
    <name type="common">Dinoflagellate</name>
    <name type="synonym">Zooxanthella microadriatica</name>
    <dbReference type="NCBI Taxonomy" id="2951"/>
    <lineage>
        <taxon>Eukaryota</taxon>
        <taxon>Sar</taxon>
        <taxon>Alveolata</taxon>
        <taxon>Dinophyceae</taxon>
        <taxon>Suessiales</taxon>
        <taxon>Symbiodiniaceae</taxon>
        <taxon>Symbiodinium</taxon>
    </lineage>
</organism>
<comment type="caution">
    <text evidence="2">The sequence shown here is derived from an EMBL/GenBank/DDBJ whole genome shotgun (WGS) entry which is preliminary data.</text>
</comment>
<keyword evidence="3" id="KW-1185">Reference proteome</keyword>
<evidence type="ECO:0000313" key="3">
    <source>
        <dbReference type="Proteomes" id="UP000186817"/>
    </source>
</evidence>
<dbReference type="OrthoDB" id="449394at2759"/>
<evidence type="ECO:0000313" key="2">
    <source>
        <dbReference type="EMBL" id="OLP87326.1"/>
    </source>
</evidence>
<dbReference type="Proteomes" id="UP000186817">
    <property type="component" value="Unassembled WGS sequence"/>
</dbReference>
<gene>
    <name evidence="2" type="primary">tatD</name>
    <name evidence="2" type="ORF">AK812_SmicGene31459</name>
</gene>
<dbReference type="InterPro" id="IPR032466">
    <property type="entry name" value="Metal_Hydrolase"/>
</dbReference>
<keyword evidence="1" id="KW-0378">Hydrolase</keyword>
<dbReference type="SUPFAM" id="SSF51556">
    <property type="entry name" value="Metallo-dependent hydrolases"/>
    <property type="match status" value="1"/>
</dbReference>
<dbReference type="PANTHER" id="PTHR47176:SF1">
    <property type="entry name" value="OS04G0577500 PROTEIN"/>
    <property type="match status" value="1"/>
</dbReference>
<dbReference type="InterPro" id="IPR001130">
    <property type="entry name" value="TatD-like"/>
</dbReference>
<proteinExistence type="predicted"/>
<protein>
    <submittedName>
        <fullName evidence="2">Tat-linked quality control protein TatD</fullName>
    </submittedName>
</protein>
<dbReference type="PANTHER" id="PTHR47176">
    <property type="entry name" value="OSJNBA0020J04.13 PROTEIN"/>
    <property type="match status" value="1"/>
</dbReference>
<dbReference type="Gene3D" id="3.20.20.140">
    <property type="entry name" value="Metal-dependent hydrolases"/>
    <property type="match status" value="1"/>
</dbReference>
<dbReference type="GO" id="GO:0016788">
    <property type="term" value="F:hydrolase activity, acting on ester bonds"/>
    <property type="evidence" value="ECO:0007669"/>
    <property type="project" value="InterPro"/>
</dbReference>
<dbReference type="EMBL" id="LSRX01000866">
    <property type="protein sequence ID" value="OLP87326.1"/>
    <property type="molecule type" value="Genomic_DNA"/>
</dbReference>
<reference evidence="2 3" key="1">
    <citation type="submission" date="2016-02" db="EMBL/GenBank/DDBJ databases">
        <title>Genome analysis of coral dinoflagellate symbionts highlights evolutionary adaptations to a symbiotic lifestyle.</title>
        <authorList>
            <person name="Aranda M."/>
            <person name="Li Y."/>
            <person name="Liew Y.J."/>
            <person name="Baumgarten S."/>
            <person name="Simakov O."/>
            <person name="Wilson M."/>
            <person name="Piel J."/>
            <person name="Ashoor H."/>
            <person name="Bougouffa S."/>
            <person name="Bajic V.B."/>
            <person name="Ryu T."/>
            <person name="Ravasi T."/>
            <person name="Bayer T."/>
            <person name="Micklem G."/>
            <person name="Kim H."/>
            <person name="Bhak J."/>
            <person name="Lajeunesse T.C."/>
            <person name="Voolstra C.R."/>
        </authorList>
    </citation>
    <scope>NUCLEOTIDE SEQUENCE [LARGE SCALE GENOMIC DNA]</scope>
    <source>
        <strain evidence="2 3">CCMP2467</strain>
    </source>
</reference>
<dbReference type="Pfam" id="PF01026">
    <property type="entry name" value="TatD_DNase"/>
    <property type="match status" value="1"/>
</dbReference>
<accession>A0A1Q9CWM9</accession>